<proteinExistence type="inferred from homology"/>
<dbReference type="Proteomes" id="UP000677228">
    <property type="component" value="Unassembled WGS sequence"/>
</dbReference>
<dbReference type="PROSITE" id="PS50088">
    <property type="entry name" value="ANK_REPEAT"/>
    <property type="match status" value="1"/>
</dbReference>
<keyword evidence="16" id="KW-1185">Reference proteome</keyword>
<gene>
    <name evidence="13" type="ORF">GPM918_LOCUS15160</name>
    <name evidence="12" type="ORF">OVA965_LOCUS1534</name>
    <name evidence="15" type="ORF">SRO942_LOCUS15160</name>
    <name evidence="14" type="ORF">TMI583_LOCUS1534</name>
</gene>
<dbReference type="GO" id="GO:0003723">
    <property type="term" value="F:RNA binding"/>
    <property type="evidence" value="ECO:0007669"/>
    <property type="project" value="TreeGrafter"/>
</dbReference>
<accession>A0A814IXX4</accession>
<dbReference type="Pfam" id="PF01159">
    <property type="entry name" value="Ribosomal_L6e"/>
    <property type="match status" value="1"/>
</dbReference>
<evidence type="ECO:0000313" key="16">
    <source>
        <dbReference type="Proteomes" id="UP000663829"/>
    </source>
</evidence>
<dbReference type="Proteomes" id="UP000681722">
    <property type="component" value="Unassembled WGS sequence"/>
</dbReference>
<feature type="repeat" description="ANK" evidence="8">
    <location>
        <begin position="435"/>
        <end position="456"/>
    </location>
</feature>
<dbReference type="Pfam" id="PF12796">
    <property type="entry name" value="Ank_2"/>
    <property type="match status" value="1"/>
</dbReference>
<evidence type="ECO:0000256" key="9">
    <source>
        <dbReference type="SAM" id="Coils"/>
    </source>
</evidence>
<keyword evidence="3" id="KW-0687">Ribonucleoprotein</keyword>
<dbReference type="FunFam" id="2.30.30.30:FF:000014">
    <property type="entry name" value="60S ribosomal protein L6"/>
    <property type="match status" value="1"/>
</dbReference>
<dbReference type="Proteomes" id="UP000682733">
    <property type="component" value="Unassembled WGS sequence"/>
</dbReference>
<dbReference type="GO" id="GO:0003735">
    <property type="term" value="F:structural constituent of ribosome"/>
    <property type="evidence" value="ECO:0007669"/>
    <property type="project" value="InterPro"/>
</dbReference>
<dbReference type="Gene3D" id="2.30.30.30">
    <property type="match status" value="1"/>
</dbReference>
<dbReference type="SUPFAM" id="SSF50104">
    <property type="entry name" value="Translation proteins SH3-like domain"/>
    <property type="match status" value="1"/>
</dbReference>
<dbReference type="AlphaFoldDB" id="A0A814IXX4"/>
<evidence type="ECO:0000259" key="11">
    <source>
        <dbReference type="Pfam" id="PF03868"/>
    </source>
</evidence>
<evidence type="ECO:0000256" key="1">
    <source>
        <dbReference type="ARBA" id="ARBA00010592"/>
    </source>
</evidence>
<dbReference type="InterPro" id="IPR014722">
    <property type="entry name" value="Rib_uL2_dom2"/>
</dbReference>
<feature type="domain" description="Large ribosomal subunit protein uL6 N-terminal" evidence="11">
    <location>
        <begin position="29"/>
        <end position="79"/>
    </location>
</feature>
<dbReference type="InterPro" id="IPR005568">
    <property type="entry name" value="Ribosomal_uL6_N"/>
</dbReference>
<dbReference type="GO" id="GO:0000027">
    <property type="term" value="P:ribosomal large subunit assembly"/>
    <property type="evidence" value="ECO:0007669"/>
    <property type="project" value="TreeGrafter"/>
</dbReference>
<dbReference type="PANTHER" id="PTHR10715:SF0">
    <property type="entry name" value="LARGE RIBOSOMAL SUBUNIT PROTEIN EL6"/>
    <property type="match status" value="1"/>
</dbReference>
<dbReference type="InterPro" id="IPR000915">
    <property type="entry name" value="60S_ribosomal_eL6"/>
</dbReference>
<evidence type="ECO:0000313" key="12">
    <source>
        <dbReference type="EMBL" id="CAF0742613.1"/>
    </source>
</evidence>
<dbReference type="InterPro" id="IPR036770">
    <property type="entry name" value="Ankyrin_rpt-contain_sf"/>
</dbReference>
<dbReference type="InterPro" id="IPR041997">
    <property type="entry name" value="Ribosomal_eL6_KOW"/>
</dbReference>
<reference evidence="13" key="1">
    <citation type="submission" date="2021-02" db="EMBL/GenBank/DDBJ databases">
        <authorList>
            <person name="Nowell W R."/>
        </authorList>
    </citation>
    <scope>NUCLEOTIDE SEQUENCE</scope>
</reference>
<dbReference type="EMBL" id="CAJNOQ010003767">
    <property type="protein sequence ID" value="CAF1028618.1"/>
    <property type="molecule type" value="Genomic_DNA"/>
</dbReference>
<evidence type="ECO:0000313" key="14">
    <source>
        <dbReference type="EMBL" id="CAF3520265.1"/>
    </source>
</evidence>
<feature type="region of interest" description="Disordered" evidence="10">
    <location>
        <begin position="608"/>
        <end position="627"/>
    </location>
</feature>
<evidence type="ECO:0000313" key="15">
    <source>
        <dbReference type="EMBL" id="CAF3799598.1"/>
    </source>
</evidence>
<evidence type="ECO:0000313" key="13">
    <source>
        <dbReference type="EMBL" id="CAF1028618.1"/>
    </source>
</evidence>
<dbReference type="GO" id="GO:0002181">
    <property type="term" value="P:cytoplasmic translation"/>
    <property type="evidence" value="ECO:0007669"/>
    <property type="project" value="TreeGrafter"/>
</dbReference>
<evidence type="ECO:0000256" key="3">
    <source>
        <dbReference type="ARBA" id="ARBA00023274"/>
    </source>
</evidence>
<dbReference type="GO" id="GO:0022625">
    <property type="term" value="C:cytosolic large ribosomal subunit"/>
    <property type="evidence" value="ECO:0007669"/>
    <property type="project" value="TreeGrafter"/>
</dbReference>
<evidence type="ECO:0000256" key="4">
    <source>
        <dbReference type="ARBA" id="ARBA00034092"/>
    </source>
</evidence>
<evidence type="ECO:0000256" key="5">
    <source>
        <dbReference type="ARBA" id="ARBA00035233"/>
    </source>
</evidence>
<keyword evidence="8" id="KW-0040">ANK repeat</keyword>
<dbReference type="Pfam" id="PF03868">
    <property type="entry name" value="Ribosomal_L6e_N"/>
    <property type="match status" value="1"/>
</dbReference>
<dbReference type="CDD" id="cd13156">
    <property type="entry name" value="KOW_RPL6"/>
    <property type="match status" value="1"/>
</dbReference>
<dbReference type="PANTHER" id="PTHR10715">
    <property type="entry name" value="60S RIBOSOMAL PROTEIN L6"/>
    <property type="match status" value="1"/>
</dbReference>
<dbReference type="PROSITE" id="PS50297">
    <property type="entry name" value="ANK_REP_REGION"/>
    <property type="match status" value="1"/>
</dbReference>
<name>A0A814IXX4_9BILA</name>
<dbReference type="SUPFAM" id="SSF48403">
    <property type="entry name" value="Ankyrin repeat"/>
    <property type="match status" value="1"/>
</dbReference>
<dbReference type="Proteomes" id="UP000663829">
    <property type="component" value="Unassembled WGS sequence"/>
</dbReference>
<dbReference type="Gene3D" id="1.25.40.20">
    <property type="entry name" value="Ankyrin repeat-containing domain"/>
    <property type="match status" value="1"/>
</dbReference>
<evidence type="ECO:0000256" key="10">
    <source>
        <dbReference type="SAM" id="MobiDB-lite"/>
    </source>
</evidence>
<evidence type="ECO:0000256" key="6">
    <source>
        <dbReference type="ARBA" id="ARBA00035351"/>
    </source>
</evidence>
<evidence type="ECO:0000256" key="8">
    <source>
        <dbReference type="PROSITE-ProRule" id="PRU00023"/>
    </source>
</evidence>
<dbReference type="OrthoDB" id="2436667at2759"/>
<comment type="similarity">
    <text evidence="1">Belongs to the eukaryotic ribosomal protein eL6 family.</text>
</comment>
<evidence type="ECO:0000256" key="7">
    <source>
        <dbReference type="ARBA" id="ARBA00046388"/>
    </source>
</evidence>
<feature type="region of interest" description="Disordered" evidence="10">
    <location>
        <begin position="703"/>
        <end position="725"/>
    </location>
</feature>
<keyword evidence="2" id="KW-0689">Ribosomal protein</keyword>
<comment type="subunit">
    <text evidence="7">Component of the large ribosomal subunit. May bind IPO9 with low affinity.</text>
</comment>
<dbReference type="SMART" id="SM00248">
    <property type="entry name" value="ANK"/>
    <property type="match status" value="4"/>
</dbReference>
<keyword evidence="9" id="KW-0175">Coiled coil</keyword>
<comment type="function">
    <text evidence="4">Component of the large ribosomal subunit. The ribosome is a large ribonucleoprotein complex responsible for the synthesis of proteins in the cell.</text>
</comment>
<sequence>MSTQQASVKTTVVKTTTSTTKKTAGVVGEKKKINSHQNQRLGTIGLMKFSRGRMFHRRAIWRIGKWKEEQTKLKETQKKTKSSSSKRKEPALKKKPIGGDRNGKDRLVRTKRFPRFYPTEERPKKFRIKRKKFSQHTRRFRPTLTPGTIVIMVAGRHAGKRAVIVKQLKSGLLLLTGPHKFNGIPLRRMNQMYVIGTSTKLDLTNAKLDNVDDKLFKRAKKQKKNAESDIFNAKKEKFQLTDERRQTQREVDDIVIKAVKAHPDRRLLRRYLKTQFQFSAVPEGELRDMHFIKQIQSSKKLKSLIHQPQQQSSLSESSTSINMMKFDRGLVKRSLLYSLERGYFSFVRYLLESGVDSNERDLEDRTPLMYCCFIDDNTWSLNIALSLLEFGAKIQYYDKRGLNSLMYAIINQRTILVHQFLSSLDFDLNQATDIYGNTSLHYACYIGNVEIVRLVVACMKRYSIDITKKNSHGASAYDVACSFHNNRCKNLVRNEMALDQRCNNTKSNHNNQNYYQSITITPIITSQRRVSTPGRIHSAASSHNGSALSVPSYVLSSWNIRKKRRSIVLNENNVLFPTLFVKPTDSQSTTLKRNDVLDKNLTKQVKNRQDYAPSRISNNNNDITLDSSSTPSLMSNSWKEQFQKVFDNLQTSTSRSYRKTINPPLDDTLPCELFEKLYGMGHHSDSHDCGSANNTELKRLMQSSNKNVHRRGSLSSIASSMKSKK</sequence>
<dbReference type="InterPro" id="IPR008991">
    <property type="entry name" value="Translation_prot_SH3-like_sf"/>
</dbReference>
<dbReference type="EMBL" id="CAJOBC010003767">
    <property type="protein sequence ID" value="CAF3799598.1"/>
    <property type="molecule type" value="Genomic_DNA"/>
</dbReference>
<dbReference type="EMBL" id="CAJNOK010000288">
    <property type="protein sequence ID" value="CAF0742613.1"/>
    <property type="molecule type" value="Genomic_DNA"/>
</dbReference>
<organism evidence="13 16">
    <name type="scientific">Didymodactylos carnosus</name>
    <dbReference type="NCBI Taxonomy" id="1234261"/>
    <lineage>
        <taxon>Eukaryota</taxon>
        <taxon>Metazoa</taxon>
        <taxon>Spiralia</taxon>
        <taxon>Gnathifera</taxon>
        <taxon>Rotifera</taxon>
        <taxon>Eurotatoria</taxon>
        <taxon>Bdelloidea</taxon>
        <taxon>Philodinida</taxon>
        <taxon>Philodinidae</taxon>
        <taxon>Didymodactylos</taxon>
    </lineage>
</organism>
<feature type="compositionally biased region" description="Low complexity" evidence="10">
    <location>
        <begin position="713"/>
        <end position="725"/>
    </location>
</feature>
<feature type="coiled-coil region" evidence="9">
    <location>
        <begin position="216"/>
        <end position="243"/>
    </location>
</feature>
<feature type="region of interest" description="Disordered" evidence="10">
    <location>
        <begin position="71"/>
        <end position="106"/>
    </location>
</feature>
<evidence type="ECO:0000256" key="2">
    <source>
        <dbReference type="ARBA" id="ARBA00022980"/>
    </source>
</evidence>
<dbReference type="EMBL" id="CAJOBA010000288">
    <property type="protein sequence ID" value="CAF3520265.1"/>
    <property type="molecule type" value="Genomic_DNA"/>
</dbReference>
<feature type="compositionally biased region" description="Polar residues" evidence="10">
    <location>
        <begin position="615"/>
        <end position="627"/>
    </location>
</feature>
<dbReference type="InterPro" id="IPR002110">
    <property type="entry name" value="Ankyrin_rpt"/>
</dbReference>
<protein>
    <recommendedName>
        <fullName evidence="5">Large ribosomal subunit protein eL6</fullName>
    </recommendedName>
    <alternativeName>
        <fullName evidence="6">60S ribosomal protein L6</fullName>
    </alternativeName>
</protein>
<feature type="compositionally biased region" description="Basic and acidic residues" evidence="10">
    <location>
        <begin position="86"/>
        <end position="106"/>
    </location>
</feature>
<comment type="caution">
    <text evidence="13">The sequence shown here is derived from an EMBL/GenBank/DDBJ whole genome shotgun (WGS) entry which is preliminary data.</text>
</comment>